<dbReference type="InterPro" id="IPR011333">
    <property type="entry name" value="SKP1/BTB/POZ_sf"/>
</dbReference>
<evidence type="ECO:0000313" key="4">
    <source>
        <dbReference type="EMBL" id="KAF3841807.1"/>
    </source>
</evidence>
<evidence type="ECO:0000256" key="2">
    <source>
        <dbReference type="ARBA" id="ARBA00022737"/>
    </source>
</evidence>
<dbReference type="SMART" id="SM00875">
    <property type="entry name" value="BACK"/>
    <property type="match status" value="1"/>
</dbReference>
<dbReference type="OrthoDB" id="191037at2759"/>
<dbReference type="Proteomes" id="UP000518266">
    <property type="component" value="Unassembled WGS sequence"/>
</dbReference>
<dbReference type="InterPro" id="IPR000210">
    <property type="entry name" value="BTB/POZ_dom"/>
</dbReference>
<keyword evidence="1" id="KW-0880">Kelch repeat</keyword>
<dbReference type="PROSITE" id="PS50097">
    <property type="entry name" value="BTB"/>
    <property type="match status" value="1"/>
</dbReference>
<dbReference type="AlphaFoldDB" id="A0A7J5XZ83"/>
<feature type="domain" description="BTB" evidence="3">
    <location>
        <begin position="20"/>
        <end position="87"/>
    </location>
</feature>
<dbReference type="Gene3D" id="2.120.10.80">
    <property type="entry name" value="Kelch-type beta propeller"/>
    <property type="match status" value="1"/>
</dbReference>
<comment type="caution">
    <text evidence="4">The sequence shown here is derived from an EMBL/GenBank/DDBJ whole genome shotgun (WGS) entry which is preliminary data.</text>
</comment>
<dbReference type="Gene3D" id="3.30.710.10">
    <property type="entry name" value="Potassium Channel Kv1.1, Chain A"/>
    <property type="match status" value="1"/>
</dbReference>
<dbReference type="PANTHER" id="PTHR24412">
    <property type="entry name" value="KELCH PROTEIN"/>
    <property type="match status" value="1"/>
</dbReference>
<dbReference type="Pfam" id="PF07707">
    <property type="entry name" value="BACK"/>
    <property type="match status" value="1"/>
</dbReference>
<dbReference type="Gene3D" id="1.25.40.420">
    <property type="match status" value="1"/>
</dbReference>
<proteinExistence type="predicted"/>
<evidence type="ECO:0000313" key="5">
    <source>
        <dbReference type="Proteomes" id="UP000518266"/>
    </source>
</evidence>
<dbReference type="FunFam" id="1.25.40.420:FF:000001">
    <property type="entry name" value="Kelch-like family member 12"/>
    <property type="match status" value="1"/>
</dbReference>
<dbReference type="SUPFAM" id="SSF117281">
    <property type="entry name" value="Kelch motif"/>
    <property type="match status" value="1"/>
</dbReference>
<dbReference type="SUPFAM" id="SSF54695">
    <property type="entry name" value="POZ domain"/>
    <property type="match status" value="1"/>
</dbReference>
<evidence type="ECO:0000259" key="3">
    <source>
        <dbReference type="PROSITE" id="PS50097"/>
    </source>
</evidence>
<dbReference type="SMART" id="SM00225">
    <property type="entry name" value="BTB"/>
    <property type="match status" value="1"/>
</dbReference>
<dbReference type="InterPro" id="IPR015915">
    <property type="entry name" value="Kelch-typ_b-propeller"/>
</dbReference>
<organism evidence="4 5">
    <name type="scientific">Dissostichus mawsoni</name>
    <name type="common">Antarctic cod</name>
    <dbReference type="NCBI Taxonomy" id="36200"/>
    <lineage>
        <taxon>Eukaryota</taxon>
        <taxon>Metazoa</taxon>
        <taxon>Chordata</taxon>
        <taxon>Craniata</taxon>
        <taxon>Vertebrata</taxon>
        <taxon>Euteleostomi</taxon>
        <taxon>Actinopterygii</taxon>
        <taxon>Neopterygii</taxon>
        <taxon>Teleostei</taxon>
        <taxon>Neoteleostei</taxon>
        <taxon>Acanthomorphata</taxon>
        <taxon>Eupercaria</taxon>
        <taxon>Perciformes</taxon>
        <taxon>Notothenioidei</taxon>
        <taxon>Nototheniidae</taxon>
        <taxon>Dissostichus</taxon>
    </lineage>
</organism>
<dbReference type="Pfam" id="PF24681">
    <property type="entry name" value="Kelch_KLHDC2_KLHL20_DRC7"/>
    <property type="match status" value="1"/>
</dbReference>
<dbReference type="InterPro" id="IPR006652">
    <property type="entry name" value="Kelch_1"/>
</dbReference>
<keyword evidence="2" id="KW-0677">Repeat</keyword>
<dbReference type="EMBL" id="JAAKFY010000019">
    <property type="protein sequence ID" value="KAF3841807.1"/>
    <property type="molecule type" value="Genomic_DNA"/>
</dbReference>
<sequence length="474" mass="53649">MSTIFSKTIFNELRREGTLCDAVIRVEDVGFRVHRIVLCNSSTFFRELFCNLSGPSEHQVFSFSQVSPITMSLILDFIYTGSMVVTEENVLELLAGAESFSVGGVMKACCLFLEQRLNTKNCVHIWMVAEFHTCPKLRQKAYLFVLHHFKEVAGFSVKFLQLSVQQLADLIEQDELNVKQESIVFEAVQRWIDYAPQERQGHMAALLSKVRLLSMSSSYLVETVIKNNLVRKCVSCMTLVIDAMRTLREAHLERPLTRARLPSAVLMTIGGSEKECLTDRMDFYDVRADCWLPMNSGEKTFRVLHGCVFLNGSIYCIGGTDLNNEEPLSSAECYNPKTNEWTMIASMDCGCASARAVVYRDKIYLAGGHINGASLCRVIAYDPLSNQWSTMTPMIYARRHFGMAVLEEQLYVAGGYNNESDLCKVERFDEDSSRWSAVRDMEAPLYGFSFCVVERHFYNASNLPKLTTGFPICP</sequence>
<dbReference type="Pfam" id="PF00651">
    <property type="entry name" value="BTB"/>
    <property type="match status" value="1"/>
</dbReference>
<keyword evidence="5" id="KW-1185">Reference proteome</keyword>
<accession>A0A7J5XZ83</accession>
<dbReference type="InterPro" id="IPR011705">
    <property type="entry name" value="BACK"/>
</dbReference>
<gene>
    <name evidence="4" type="ORF">F7725_023758</name>
</gene>
<evidence type="ECO:0000256" key="1">
    <source>
        <dbReference type="ARBA" id="ARBA00022441"/>
    </source>
</evidence>
<dbReference type="PANTHER" id="PTHR24412:SF172">
    <property type="entry name" value="KELCH-LIKE PROTEIN 10"/>
    <property type="match status" value="1"/>
</dbReference>
<name>A0A7J5XZ83_DISMA</name>
<protein>
    <recommendedName>
        <fullName evidence="3">BTB domain-containing protein</fullName>
    </recommendedName>
</protein>
<dbReference type="SMART" id="SM00612">
    <property type="entry name" value="Kelch"/>
    <property type="match status" value="4"/>
</dbReference>
<reference evidence="4 5" key="1">
    <citation type="submission" date="2020-03" db="EMBL/GenBank/DDBJ databases">
        <title>Dissostichus mawsoni Genome sequencing and assembly.</title>
        <authorList>
            <person name="Park H."/>
        </authorList>
    </citation>
    <scope>NUCLEOTIDE SEQUENCE [LARGE SCALE GENOMIC DNA]</scope>
    <source>
        <strain evidence="4">DM0001</strain>
        <tissue evidence="4">Muscle</tissue>
    </source>
</reference>